<dbReference type="PANTHER" id="PTHR47810:SF1">
    <property type="entry name" value="DNA LIGASE B"/>
    <property type="match status" value="1"/>
</dbReference>
<dbReference type="GO" id="GO:0005524">
    <property type="term" value="F:ATP binding"/>
    <property type="evidence" value="ECO:0007669"/>
    <property type="project" value="InterPro"/>
</dbReference>
<evidence type="ECO:0000256" key="8">
    <source>
        <dbReference type="ARBA" id="ARBA00023204"/>
    </source>
</evidence>
<dbReference type="InterPro" id="IPR012340">
    <property type="entry name" value="NA-bd_OB-fold"/>
</dbReference>
<feature type="compositionally biased region" description="Basic residues" evidence="9">
    <location>
        <begin position="364"/>
        <end position="376"/>
    </location>
</feature>
<evidence type="ECO:0000259" key="10">
    <source>
        <dbReference type="PROSITE" id="PS01358"/>
    </source>
</evidence>
<dbReference type="InterPro" id="IPR029319">
    <property type="entry name" value="DNA_ligase_OB"/>
</dbReference>
<dbReference type="GO" id="GO:0006281">
    <property type="term" value="P:DNA repair"/>
    <property type="evidence" value="ECO:0007669"/>
    <property type="project" value="UniProtKB-KW"/>
</dbReference>
<evidence type="ECO:0000256" key="7">
    <source>
        <dbReference type="ARBA" id="ARBA00022833"/>
    </source>
</evidence>
<dbReference type="Gene3D" id="2.40.50.140">
    <property type="entry name" value="Nucleic acid-binding proteins"/>
    <property type="match status" value="1"/>
</dbReference>
<protein>
    <recommendedName>
        <fullName evidence="10">RanBP2-type domain-containing protein</fullName>
    </recommendedName>
</protein>
<keyword evidence="5" id="KW-0227">DNA damage</keyword>
<evidence type="ECO:0000256" key="9">
    <source>
        <dbReference type="SAM" id="MobiDB-lite"/>
    </source>
</evidence>
<evidence type="ECO:0000256" key="3">
    <source>
        <dbReference type="ARBA" id="ARBA00022705"/>
    </source>
</evidence>
<evidence type="ECO:0000256" key="4">
    <source>
        <dbReference type="ARBA" id="ARBA00022723"/>
    </source>
</evidence>
<feature type="region of interest" description="Disordered" evidence="9">
    <location>
        <begin position="1"/>
        <end position="23"/>
    </location>
</feature>
<evidence type="ECO:0000256" key="2">
    <source>
        <dbReference type="ARBA" id="ARBA00022598"/>
    </source>
</evidence>
<dbReference type="Pfam" id="PF14743">
    <property type="entry name" value="DNA_ligase_OB_2"/>
    <property type="match status" value="1"/>
</dbReference>
<feature type="region of interest" description="Disordered" evidence="9">
    <location>
        <begin position="325"/>
        <end position="387"/>
    </location>
</feature>
<feature type="domain" description="RanBP2-type" evidence="10">
    <location>
        <begin position="397"/>
        <end position="416"/>
    </location>
</feature>
<proteinExistence type="predicted"/>
<evidence type="ECO:0000256" key="1">
    <source>
        <dbReference type="ARBA" id="ARBA00001968"/>
    </source>
</evidence>
<comment type="cofactor">
    <cofactor evidence="1">
        <name>a divalent metal cation</name>
        <dbReference type="ChEBI" id="CHEBI:60240"/>
    </cofactor>
</comment>
<evidence type="ECO:0000313" key="11">
    <source>
        <dbReference type="EMBL" id="CAE0676137.1"/>
    </source>
</evidence>
<dbReference type="SUPFAM" id="SSF50249">
    <property type="entry name" value="Nucleic acid-binding proteins"/>
    <property type="match status" value="1"/>
</dbReference>
<dbReference type="CDD" id="cd07896">
    <property type="entry name" value="Adenylation_kDNA_ligase_like"/>
    <property type="match status" value="1"/>
</dbReference>
<reference evidence="11" key="1">
    <citation type="submission" date="2021-01" db="EMBL/GenBank/DDBJ databases">
        <authorList>
            <person name="Corre E."/>
            <person name="Pelletier E."/>
            <person name="Niang G."/>
            <person name="Scheremetjew M."/>
            <person name="Finn R."/>
            <person name="Kale V."/>
            <person name="Holt S."/>
            <person name="Cochrane G."/>
            <person name="Meng A."/>
            <person name="Brown T."/>
            <person name="Cohen L."/>
        </authorList>
    </citation>
    <scope>NUCLEOTIDE SEQUENCE</scope>
    <source>
        <strain evidence="11">CCCM811</strain>
    </source>
</reference>
<dbReference type="GO" id="GO:0006260">
    <property type="term" value="P:DNA replication"/>
    <property type="evidence" value="ECO:0007669"/>
    <property type="project" value="UniProtKB-KW"/>
</dbReference>
<dbReference type="GO" id="GO:0003910">
    <property type="term" value="F:DNA ligase (ATP) activity"/>
    <property type="evidence" value="ECO:0007669"/>
    <property type="project" value="InterPro"/>
</dbReference>
<evidence type="ECO:0000256" key="5">
    <source>
        <dbReference type="ARBA" id="ARBA00022763"/>
    </source>
</evidence>
<evidence type="ECO:0000256" key="6">
    <source>
        <dbReference type="ARBA" id="ARBA00022771"/>
    </source>
</evidence>
<sequence length="439" mass="49321">MSVTAAARRSPRKGKGERLPTLDEKMKASLAGYNDDTVEVSSGSGPKAVMLAHKWTNPSEGETKKGTKGVAVDPTGWHMSEKLDGLRAYWDGDGRFYTRNGCRFYAPDWYTEAMPKIPLDGELWCGRGHFQEAVSICRKHQAGEGWRKVRYMVFDAPSVKGYFEKRIKVMKTTIEEANFSHLQAVPFVKCKGVEHLQESLESVEKKGGEGLMLREPGSKYERRRSKALLKVKTFFDEEALVTGSHKGTGKNWNVMGALLCVLPNGTKFQVGSGFTDAQRRRPPRTGSVITFKFQETTKDGVPRFPTFLRERTDVTWDDVKKQYKKKQEEGADPYAKGSARKTAPLDRRHSILWGKPMETETKKTAPKKTAPKRKRDRSAEIELEAEGTRRGEAKEEWACYRCTFCNPGANRHCGMCGWKRCFPPASVASTPPVVALHAS</sequence>
<dbReference type="EMBL" id="HBIV01039350">
    <property type="protein sequence ID" value="CAE0676137.1"/>
    <property type="molecule type" value="Transcribed_RNA"/>
</dbReference>
<organism evidence="11">
    <name type="scientific">Lotharella globosa</name>
    <dbReference type="NCBI Taxonomy" id="91324"/>
    <lineage>
        <taxon>Eukaryota</taxon>
        <taxon>Sar</taxon>
        <taxon>Rhizaria</taxon>
        <taxon>Cercozoa</taxon>
        <taxon>Chlorarachniophyceae</taxon>
        <taxon>Lotharella</taxon>
    </lineage>
</organism>
<dbReference type="GO" id="GO:0008270">
    <property type="term" value="F:zinc ion binding"/>
    <property type="evidence" value="ECO:0007669"/>
    <property type="project" value="UniProtKB-KW"/>
</dbReference>
<dbReference type="GO" id="GO:0006310">
    <property type="term" value="P:DNA recombination"/>
    <property type="evidence" value="ECO:0007669"/>
    <property type="project" value="InterPro"/>
</dbReference>
<dbReference type="InterPro" id="IPR050326">
    <property type="entry name" value="NAD_dep_DNA_ligaseB"/>
</dbReference>
<dbReference type="Pfam" id="PF01068">
    <property type="entry name" value="DNA_ligase_A_M"/>
    <property type="match status" value="1"/>
</dbReference>
<dbReference type="InterPro" id="IPR001876">
    <property type="entry name" value="Znf_RanBP2"/>
</dbReference>
<keyword evidence="4" id="KW-0479">Metal-binding</keyword>
<dbReference type="NCBIfam" id="NF006592">
    <property type="entry name" value="PRK09125.1"/>
    <property type="match status" value="1"/>
</dbReference>
<keyword evidence="7" id="KW-0862">Zinc</keyword>
<keyword evidence="3" id="KW-0235">DNA replication</keyword>
<dbReference type="PROSITE" id="PS01358">
    <property type="entry name" value="ZF_RANBP2_1"/>
    <property type="match status" value="1"/>
</dbReference>
<dbReference type="InterPro" id="IPR016059">
    <property type="entry name" value="DNA_ligase_ATP-dep_CS"/>
</dbReference>
<dbReference type="PANTHER" id="PTHR47810">
    <property type="entry name" value="DNA LIGASE"/>
    <property type="match status" value="1"/>
</dbReference>
<dbReference type="AlphaFoldDB" id="A0A7S3Z9H8"/>
<dbReference type="PROSITE" id="PS00333">
    <property type="entry name" value="DNA_LIGASE_A2"/>
    <property type="match status" value="1"/>
</dbReference>
<feature type="compositionally biased region" description="Basic and acidic residues" evidence="9">
    <location>
        <begin position="14"/>
        <end position="23"/>
    </location>
</feature>
<keyword evidence="2" id="KW-0436">Ligase</keyword>
<name>A0A7S3Z9H8_9EUKA</name>
<keyword evidence="6" id="KW-0863">Zinc-finger</keyword>
<keyword evidence="8" id="KW-0234">DNA repair</keyword>
<dbReference type="SUPFAM" id="SSF56091">
    <property type="entry name" value="DNA ligase/mRNA capping enzyme, catalytic domain"/>
    <property type="match status" value="1"/>
</dbReference>
<dbReference type="Gene3D" id="3.30.1490.70">
    <property type="match status" value="1"/>
</dbReference>
<dbReference type="CDD" id="cd08041">
    <property type="entry name" value="OBF_kDNA_ligase_like"/>
    <property type="match status" value="1"/>
</dbReference>
<accession>A0A7S3Z9H8</accession>
<gene>
    <name evidence="11" type="ORF">LGLO00237_LOCUS27915</name>
</gene>
<dbReference type="InterPro" id="IPR012310">
    <property type="entry name" value="DNA_ligase_ATP-dep_cent"/>
</dbReference>
<dbReference type="Gene3D" id="3.30.470.30">
    <property type="entry name" value="DNA ligase/mRNA capping enzyme"/>
    <property type="match status" value="1"/>
</dbReference>